<dbReference type="EMBL" id="UZAU01000700">
    <property type="status" value="NOT_ANNOTATED_CDS"/>
    <property type="molecule type" value="Genomic_DNA"/>
</dbReference>
<organism evidence="2 3">
    <name type="scientific">Cannabis sativa</name>
    <name type="common">Hemp</name>
    <name type="synonym">Marijuana</name>
    <dbReference type="NCBI Taxonomy" id="3483"/>
    <lineage>
        <taxon>Eukaryota</taxon>
        <taxon>Viridiplantae</taxon>
        <taxon>Streptophyta</taxon>
        <taxon>Embryophyta</taxon>
        <taxon>Tracheophyta</taxon>
        <taxon>Spermatophyta</taxon>
        <taxon>Magnoliopsida</taxon>
        <taxon>eudicotyledons</taxon>
        <taxon>Gunneridae</taxon>
        <taxon>Pentapetalae</taxon>
        <taxon>rosids</taxon>
        <taxon>fabids</taxon>
        <taxon>Rosales</taxon>
        <taxon>Cannabaceae</taxon>
        <taxon>Cannabis</taxon>
    </lineage>
</organism>
<evidence type="ECO:0000313" key="2">
    <source>
        <dbReference type="EnsemblPlants" id="cds.evm.model.08.1099"/>
    </source>
</evidence>
<reference evidence="2" key="1">
    <citation type="submission" date="2018-11" db="EMBL/GenBank/DDBJ databases">
        <authorList>
            <person name="Grassa J C."/>
        </authorList>
    </citation>
    <scope>NUCLEOTIDE SEQUENCE [LARGE SCALE GENOMIC DNA]</scope>
</reference>
<dbReference type="Gramene" id="evm.model.08.1099">
    <property type="protein sequence ID" value="cds.evm.model.08.1099"/>
    <property type="gene ID" value="evm.TU.08.1099"/>
</dbReference>
<keyword evidence="3" id="KW-1185">Reference proteome</keyword>
<name>A0A803Q7L5_CANSA</name>
<feature type="region of interest" description="Disordered" evidence="1">
    <location>
        <begin position="35"/>
        <end position="61"/>
    </location>
</feature>
<proteinExistence type="predicted"/>
<dbReference type="AlphaFoldDB" id="A0A803Q7L5"/>
<accession>A0A803Q7L5</accession>
<dbReference type="EnsemblPlants" id="evm.model.08.1099">
    <property type="protein sequence ID" value="cds.evm.model.08.1099"/>
    <property type="gene ID" value="evm.TU.08.1099"/>
</dbReference>
<evidence type="ECO:0000313" key="3">
    <source>
        <dbReference type="Proteomes" id="UP000596661"/>
    </source>
</evidence>
<protein>
    <submittedName>
        <fullName evidence="2">Uncharacterized protein</fullName>
    </submittedName>
</protein>
<sequence>MVATLALSNITKPLDMPLDFVGSNVSTGVDPCRSQLTPAQSKSMAAARRAPKSGKTHGESIHTLLIDEGESLIGDDGGSLNEDNCGSLTATDGTKWSLDDDQKHGWARSLKAIGVETTILVSSPSVC</sequence>
<reference evidence="2" key="2">
    <citation type="submission" date="2021-03" db="UniProtKB">
        <authorList>
            <consortium name="EnsemblPlants"/>
        </authorList>
    </citation>
    <scope>IDENTIFICATION</scope>
</reference>
<dbReference type="Proteomes" id="UP000596661">
    <property type="component" value="Chromosome 8"/>
</dbReference>
<evidence type="ECO:0000256" key="1">
    <source>
        <dbReference type="SAM" id="MobiDB-lite"/>
    </source>
</evidence>